<dbReference type="EMBL" id="AY714843">
    <property type="protein sequence ID" value="AAU83132.2"/>
    <property type="molecule type" value="Genomic_DNA"/>
</dbReference>
<name>A0A830YKG0_UNCAG</name>
<reference evidence="1" key="1">
    <citation type="journal article" date="2004" name="Science">
        <title>Reverse methanogenesis: testing the hypothesis with environmental genomics.</title>
        <authorList>
            <person name="Hallam S.J."/>
            <person name="Putnam N."/>
            <person name="Preston C.M."/>
            <person name="Detter J.C."/>
            <person name="Rokhsar D."/>
            <person name="Richardson P.M."/>
            <person name="DeLong E.F."/>
        </authorList>
    </citation>
    <scope>NUCLEOTIDE SEQUENCE</scope>
</reference>
<gene>
    <name evidence="1" type="ORF">GZ26G2_51</name>
</gene>
<proteinExistence type="predicted"/>
<evidence type="ECO:0000313" key="1">
    <source>
        <dbReference type="EMBL" id="AAU83132.2"/>
    </source>
</evidence>
<sequence>MGTALIAKIIVSFLPTLVPDAEIAIPPPASFNMNNFTVPSLVSNASPAPAALSMYAVNITGPESVNGAISAVAISTLKSPLSLIKRPFSNG</sequence>
<accession>A0A830YKG0</accession>
<protein>
    <submittedName>
        <fullName evidence="1">Uncharacterized protein</fullName>
    </submittedName>
</protein>
<dbReference type="AlphaFoldDB" id="A0A830YKG0"/>
<organism evidence="1">
    <name type="scientific">Uncultured archaeon GZfos26G2</name>
    <dbReference type="NCBI Taxonomy" id="3386331"/>
    <lineage>
        <taxon>Archaea</taxon>
        <taxon>Methanobacteriati</taxon>
        <taxon>Methanobacteriota</taxon>
        <taxon>Stenosarchaea group</taxon>
        <taxon>Methanomicrobia</taxon>
        <taxon>Candidatus Methanophagales</taxon>
        <taxon>Candidatus Methanophagaceae</taxon>
        <taxon>Candidatus Methanophaga</taxon>
    </lineage>
</organism>